<feature type="region of interest" description="Disordered" evidence="1">
    <location>
        <begin position="86"/>
        <end position="122"/>
    </location>
</feature>
<keyword evidence="3" id="KW-1185">Reference proteome</keyword>
<dbReference type="InterPro" id="IPR008727">
    <property type="entry name" value="PAAR_motif"/>
</dbReference>
<evidence type="ECO:0000256" key="1">
    <source>
        <dbReference type="SAM" id="MobiDB-lite"/>
    </source>
</evidence>
<sequence length="275" mass="28307">MDLAKVGDRVMCQCKGSPHNIVSGASATMVDGIPVARIGDKSSCGAVISSGASWYSVEGSPTAIHGSATSCGGYIVAASSAITGSPTTGGIQTSSHQASAAADDAPNQEGIPSSELSPTENNEESIYEFVAETAEVTMNQPAYLLVEGVGMNGGYSFRNNIVIRGNALHISSLGWAPSALSPGSGSAVLNMRAELKDGNQLIQAVVLENSGINAWPDDPQYTPVGHATIRLPEPQPDTTLSLHLQGTFIYQTSSGSVTPMPPSTSKMISIQVVAK</sequence>
<dbReference type="Pfam" id="PF05488">
    <property type="entry name" value="PAAR_motif"/>
    <property type="match status" value="1"/>
</dbReference>
<evidence type="ECO:0000313" key="2">
    <source>
        <dbReference type="EMBL" id="MCZ0928480.1"/>
    </source>
</evidence>
<dbReference type="CDD" id="cd14743">
    <property type="entry name" value="PAAR_CT_1"/>
    <property type="match status" value="1"/>
</dbReference>
<proteinExistence type="predicted"/>
<evidence type="ECO:0000313" key="3">
    <source>
        <dbReference type="Proteomes" id="UP001321125"/>
    </source>
</evidence>
<reference evidence="2 3" key="1">
    <citation type="submission" date="2022-02" db="EMBL/GenBank/DDBJ databases">
        <title>Study of halophilic communities from a Mexican lake.</title>
        <authorList>
            <person name="Hernandez-Soto L.M."/>
            <person name="Martinez-Abarca F."/>
            <person name="Ramirez-Saad H.C."/>
            <person name="Aguirre-Garrido J.F."/>
        </authorList>
    </citation>
    <scope>NUCLEOTIDE SEQUENCE [LARGE SCALE GENOMIC DNA]</scope>
    <source>
        <strain evidence="2 3">Hjan13</strain>
    </source>
</reference>
<dbReference type="Gene3D" id="2.60.200.60">
    <property type="match status" value="1"/>
</dbReference>
<organism evidence="2 3">
    <name type="scientific">Vreelandella janggokensis</name>
    <dbReference type="NCBI Taxonomy" id="370767"/>
    <lineage>
        <taxon>Bacteria</taxon>
        <taxon>Pseudomonadati</taxon>
        <taxon>Pseudomonadota</taxon>
        <taxon>Gammaproteobacteria</taxon>
        <taxon>Oceanospirillales</taxon>
        <taxon>Halomonadaceae</taxon>
        <taxon>Vreelandella</taxon>
    </lineage>
</organism>
<name>A0ABT4IXW8_9GAMM</name>
<dbReference type="EMBL" id="JAKNQU010000006">
    <property type="protein sequence ID" value="MCZ0928480.1"/>
    <property type="molecule type" value="Genomic_DNA"/>
</dbReference>
<comment type="caution">
    <text evidence="2">The sequence shown here is derived from an EMBL/GenBank/DDBJ whole genome shotgun (WGS) entry which is preliminary data.</text>
</comment>
<feature type="compositionally biased region" description="Polar residues" evidence="1">
    <location>
        <begin position="86"/>
        <end position="97"/>
    </location>
</feature>
<dbReference type="Proteomes" id="UP001321125">
    <property type="component" value="Unassembled WGS sequence"/>
</dbReference>
<accession>A0ABT4IXW8</accession>
<dbReference type="RefSeq" id="WP_268902204.1">
    <property type="nucleotide sequence ID" value="NZ_JAKNQU010000006.1"/>
</dbReference>
<protein>
    <submittedName>
        <fullName evidence="2">PAAR domain-containing protein</fullName>
    </submittedName>
</protein>
<gene>
    <name evidence="2" type="ORF">L0635_15485</name>
</gene>
<feature type="compositionally biased region" description="Polar residues" evidence="1">
    <location>
        <begin position="110"/>
        <end position="120"/>
    </location>
</feature>